<dbReference type="PANTHER" id="PTHR47019:SF1">
    <property type="entry name" value="LIPID II FLIPPASE MURJ"/>
    <property type="match status" value="1"/>
</dbReference>
<dbReference type="RefSeq" id="WP_237344486.1">
    <property type="nucleotide sequence ID" value="NZ_JABWGX010000004.1"/>
</dbReference>
<sequence length="521" mass="51521">MSSPVRMLAARTSLVSAATLASRVFGFVRDAATAAILGAGPVADALTAALSLPLLARRLLAEGAFNLAFIPALVRAEQGGPRAARRLAGATLIVLAGVLLALALVAAFFMPQLIRVLAPGFLPDGDRATVAILCGRVAVLYLPLAGLAAIYGGVANTAQRVLVAALAPLAANLTVLAVIAVLLARDLVASDVAALAIAAATVAAGFSQWFLMMGAARGCPAAPTLSPGQGGCVEPASLPWRAAFGVLRAASPALLFAGLSQFRIIIAAAFASGSEGAVAALNYAQRLMDLPLGLVGASAGAVLVPLLARHAAGTGDGGPRAAAGALLTALAFALPAAVGLAVLAYPIVVVLFQRGAFDTQDSALTANLLAVLALALPAQGLERILSATAATFGLVRGAERIALGSLGLCVLSAALGGHLVGPVGAAGAVAVSAFASLAVFVVLLARHGALAIDRRMVGAAIGLLASALAMGAVVGIADAHWTGGTDAPAQALRLAALVGLGVGVYGGLGLGFKRWIGRGKR</sequence>
<comment type="pathway">
    <text evidence="10">Cell wall biogenesis; peptidoglycan biosynthesis.</text>
</comment>
<evidence type="ECO:0000256" key="5">
    <source>
        <dbReference type="ARBA" id="ARBA00022984"/>
    </source>
</evidence>
<keyword evidence="10" id="KW-0813">Transport</keyword>
<feature type="transmembrane region" description="Helical" evidence="10">
    <location>
        <begin position="401"/>
        <end position="420"/>
    </location>
</feature>
<feature type="transmembrane region" description="Helical" evidence="10">
    <location>
        <begin position="457"/>
        <end position="479"/>
    </location>
</feature>
<gene>
    <name evidence="10" type="primary">murJ</name>
    <name evidence="11" type="ORF">QOZ94_002110</name>
</gene>
<keyword evidence="7 10" id="KW-0472">Membrane</keyword>
<comment type="function">
    <text evidence="8 10">Involved in peptidoglycan biosynthesis. Transports lipid-linked peptidoglycan precursors from the inner to the outer leaflet of the cytoplasmic membrane.</text>
</comment>
<comment type="caution">
    <text evidence="11">The sequence shown here is derived from an EMBL/GenBank/DDBJ whole genome shotgun (WGS) entry which is preliminary data.</text>
</comment>
<accession>A0ABU0LDU9</accession>
<evidence type="ECO:0000256" key="2">
    <source>
        <dbReference type="ARBA" id="ARBA00022475"/>
    </source>
</evidence>
<keyword evidence="3 10" id="KW-0812">Transmembrane</keyword>
<dbReference type="HAMAP" id="MF_02078">
    <property type="entry name" value="MurJ_MviN"/>
    <property type="match status" value="1"/>
</dbReference>
<keyword evidence="4 10" id="KW-0133">Cell shape</keyword>
<keyword evidence="12" id="KW-1185">Reference proteome</keyword>
<dbReference type="Pfam" id="PF03023">
    <property type="entry name" value="MurJ"/>
    <property type="match status" value="1"/>
</dbReference>
<evidence type="ECO:0000313" key="12">
    <source>
        <dbReference type="Proteomes" id="UP001241747"/>
    </source>
</evidence>
<evidence type="ECO:0000313" key="11">
    <source>
        <dbReference type="EMBL" id="MDQ0505314.1"/>
    </source>
</evidence>
<dbReference type="InterPro" id="IPR051050">
    <property type="entry name" value="Lipid_II_flippase_MurJ/MviN"/>
</dbReference>
<reference evidence="11 12" key="1">
    <citation type="submission" date="2023-07" db="EMBL/GenBank/DDBJ databases">
        <title>Genomic Encyclopedia of Type Strains, Phase IV (KMG-IV): sequencing the most valuable type-strain genomes for metagenomic binning, comparative biology and taxonomic classification.</title>
        <authorList>
            <person name="Goeker M."/>
        </authorList>
    </citation>
    <scope>NUCLEOTIDE SEQUENCE [LARGE SCALE GENOMIC DNA]</scope>
    <source>
        <strain evidence="11 12">DSM 3770</strain>
    </source>
</reference>
<keyword evidence="6 10" id="KW-1133">Transmembrane helix</keyword>
<feature type="transmembrane region" description="Helical" evidence="10">
    <location>
        <begin position="130"/>
        <end position="154"/>
    </location>
</feature>
<feature type="transmembrane region" description="Helical" evidence="10">
    <location>
        <begin position="87"/>
        <end position="110"/>
    </location>
</feature>
<comment type="subcellular location">
    <subcellularLocation>
        <location evidence="10">Cell inner membrane</location>
        <topology evidence="10">Multi-pass membrane protein</topology>
    </subcellularLocation>
    <subcellularLocation>
        <location evidence="1">Cell membrane</location>
        <topology evidence="1">Multi-pass membrane protein</topology>
    </subcellularLocation>
</comment>
<evidence type="ECO:0000256" key="9">
    <source>
        <dbReference type="ARBA" id="ARBA00061532"/>
    </source>
</evidence>
<protein>
    <recommendedName>
        <fullName evidence="10">Probable lipid II flippase MurJ</fullName>
    </recommendedName>
</protein>
<feature type="transmembrane region" description="Helical" evidence="10">
    <location>
        <begin position="189"/>
        <end position="211"/>
    </location>
</feature>
<evidence type="ECO:0000256" key="6">
    <source>
        <dbReference type="ARBA" id="ARBA00022989"/>
    </source>
</evidence>
<keyword evidence="10" id="KW-0961">Cell wall biogenesis/degradation</keyword>
<keyword evidence="2 10" id="KW-1003">Cell membrane</keyword>
<organism evidence="11 12">
    <name type="scientific">Xanthobacter agilis</name>
    <dbReference type="NCBI Taxonomy" id="47492"/>
    <lineage>
        <taxon>Bacteria</taxon>
        <taxon>Pseudomonadati</taxon>
        <taxon>Pseudomonadota</taxon>
        <taxon>Alphaproteobacteria</taxon>
        <taxon>Hyphomicrobiales</taxon>
        <taxon>Xanthobacteraceae</taxon>
        <taxon>Xanthobacter</taxon>
    </lineage>
</organism>
<feature type="transmembrane region" description="Helical" evidence="10">
    <location>
        <begin position="161"/>
        <end position="183"/>
    </location>
</feature>
<dbReference type="PANTHER" id="PTHR47019">
    <property type="entry name" value="LIPID II FLIPPASE MURJ"/>
    <property type="match status" value="1"/>
</dbReference>
<evidence type="ECO:0000256" key="10">
    <source>
        <dbReference type="HAMAP-Rule" id="MF_02078"/>
    </source>
</evidence>
<feature type="transmembrane region" description="Helical" evidence="10">
    <location>
        <begin position="491"/>
        <end position="512"/>
    </location>
</feature>
<feature type="transmembrane region" description="Helical" evidence="10">
    <location>
        <begin position="329"/>
        <end position="352"/>
    </location>
</feature>
<evidence type="ECO:0000256" key="7">
    <source>
        <dbReference type="ARBA" id="ARBA00023136"/>
    </source>
</evidence>
<evidence type="ECO:0000256" key="3">
    <source>
        <dbReference type="ARBA" id="ARBA00022692"/>
    </source>
</evidence>
<keyword evidence="5 10" id="KW-0573">Peptidoglycan synthesis</keyword>
<dbReference type="InterPro" id="IPR004268">
    <property type="entry name" value="MurJ"/>
</dbReference>
<evidence type="ECO:0000256" key="1">
    <source>
        <dbReference type="ARBA" id="ARBA00004651"/>
    </source>
</evidence>
<proteinExistence type="inferred from homology"/>
<name>A0ABU0LDU9_XANAG</name>
<keyword evidence="10" id="KW-0997">Cell inner membrane</keyword>
<evidence type="ECO:0000256" key="4">
    <source>
        <dbReference type="ARBA" id="ARBA00022960"/>
    </source>
</evidence>
<feature type="transmembrane region" description="Helical" evidence="10">
    <location>
        <begin position="290"/>
        <end position="308"/>
    </location>
</feature>
<evidence type="ECO:0000256" key="8">
    <source>
        <dbReference type="ARBA" id="ARBA00060041"/>
    </source>
</evidence>
<feature type="transmembrane region" description="Helical" evidence="10">
    <location>
        <begin position="426"/>
        <end position="445"/>
    </location>
</feature>
<dbReference type="Proteomes" id="UP001241747">
    <property type="component" value="Unassembled WGS sequence"/>
</dbReference>
<comment type="caution">
    <text evidence="10">Lacks conserved residue(s) required for the propagation of feature annotation.</text>
</comment>
<dbReference type="EMBL" id="JAUSVY010000004">
    <property type="protein sequence ID" value="MDQ0505314.1"/>
    <property type="molecule type" value="Genomic_DNA"/>
</dbReference>
<comment type="similarity">
    <text evidence="9 10">Belongs to the MurJ/MviN family.</text>
</comment>
<dbReference type="PRINTS" id="PR01806">
    <property type="entry name" value="VIRFACTRMVIN"/>
</dbReference>